<evidence type="ECO:0000313" key="5">
    <source>
        <dbReference type="Proteomes" id="UP000244201"/>
    </source>
</evidence>
<gene>
    <name evidence="4" type="ORF">SLUN_24310</name>
</gene>
<dbReference type="KEGG" id="slk:SLUN_24310"/>
<feature type="compositionally biased region" description="Gly residues" evidence="1">
    <location>
        <begin position="507"/>
        <end position="518"/>
    </location>
</feature>
<organism evidence="4 5">
    <name type="scientific">Streptomyces lunaelactis</name>
    <dbReference type="NCBI Taxonomy" id="1535768"/>
    <lineage>
        <taxon>Bacteria</taxon>
        <taxon>Bacillati</taxon>
        <taxon>Actinomycetota</taxon>
        <taxon>Actinomycetes</taxon>
        <taxon>Kitasatosporales</taxon>
        <taxon>Streptomycetaceae</taxon>
        <taxon>Streptomyces</taxon>
    </lineage>
</organism>
<keyword evidence="2" id="KW-0472">Membrane</keyword>
<evidence type="ECO:0000256" key="1">
    <source>
        <dbReference type="SAM" id="MobiDB-lite"/>
    </source>
</evidence>
<dbReference type="EMBL" id="CP026304">
    <property type="protein sequence ID" value="AVZ77622.1"/>
    <property type="molecule type" value="Genomic_DNA"/>
</dbReference>
<dbReference type="AlphaFoldDB" id="A0A2R4TER0"/>
<dbReference type="OrthoDB" id="4218847at2"/>
<feature type="chain" id="PRO_5015337921" evidence="3">
    <location>
        <begin position="23"/>
        <end position="557"/>
    </location>
</feature>
<keyword evidence="5" id="KW-1185">Reference proteome</keyword>
<keyword evidence="2" id="KW-1133">Transmembrane helix</keyword>
<evidence type="ECO:0000256" key="2">
    <source>
        <dbReference type="SAM" id="Phobius"/>
    </source>
</evidence>
<sequence>MGFAAFAVGLLAAGLAAPAAHAADLQFTLSGPAEVGLRPYPASGAPKKSTVDVTVNNPSQDEERGRFEGEYTVSFDFSGLAGIADVRFGETGGSDCTITGTTGICTDYGIRPGLNGVAELEVSAAKGSKLGATGDIKVTGTAEGATFTSHVTKVTVGGPDLVMKRLPLKADLTPGEVQPAPLSFANTGTSAADGILLTVIYSRGMELTQRYSNCEYSEGGEPFVGSWTTALCTFEGSYEAGAVYELDKPLGIRATERAYFDSFIYRVNEDSPQERTAQRGGRTYTPGSGPALTVTKKPVSARSADLDPSDNQQEFDFRTKNTADFVAYGAERIGAVGETVDALIGFRNSGPAWIGYIRSGESVATVDFRVPEGAKVTKKPAGCQALTTGGRPSGLELGAPRYSCDTRASVLDGADFALPFELKIEKAVANATGTVTVRNVQGTDPVLPFDPKTANNTAKFVLNPTDSGSDAGGTSGGEDPTGGTEPPVDDEEQTTGGTSEGPATAGGSTGGSSGGDSAQGGLAATGSGALLTAAAAAAALAAGGTLYLAARRRTTRG</sequence>
<feature type="region of interest" description="Disordered" evidence="1">
    <location>
        <begin position="40"/>
        <end position="65"/>
    </location>
</feature>
<feature type="compositionally biased region" description="Gly residues" evidence="1">
    <location>
        <begin position="470"/>
        <end position="480"/>
    </location>
</feature>
<feature type="transmembrane region" description="Helical" evidence="2">
    <location>
        <begin position="529"/>
        <end position="550"/>
    </location>
</feature>
<feature type="signal peptide" evidence="3">
    <location>
        <begin position="1"/>
        <end position="22"/>
    </location>
</feature>
<keyword evidence="2" id="KW-0812">Transmembrane</keyword>
<evidence type="ECO:0000313" key="4">
    <source>
        <dbReference type="EMBL" id="AVZ77622.1"/>
    </source>
</evidence>
<reference evidence="4 5" key="1">
    <citation type="submission" date="2018-01" db="EMBL/GenBank/DDBJ databases">
        <title>Complete genome sequence of Streptomyces lunaelactis MM109T, a Ferroverdin A producer isolated from cave moonmilk deposits.</title>
        <authorList>
            <person name="Naome A."/>
            <person name="Martinet L."/>
            <person name="Maciejewska M."/>
            <person name="Anderssen S."/>
            <person name="Adam D."/>
            <person name="Tenconi E."/>
            <person name="Deflandre B."/>
            <person name="Arguelles-Arias A."/>
            <person name="Calusinska M."/>
            <person name="Copieters W."/>
            <person name="Karim L."/>
            <person name="Hanikenne M."/>
            <person name="Baurain D."/>
            <person name="van Wezel G."/>
            <person name="Smargiasso N."/>
            <person name="de Pauw E."/>
            <person name="Delfosse P."/>
            <person name="Rigali S."/>
        </authorList>
    </citation>
    <scope>NUCLEOTIDE SEQUENCE [LARGE SCALE GENOMIC DNA]</scope>
    <source>
        <strain evidence="4 5">MM109</strain>
    </source>
</reference>
<accession>A0A2R4TER0</accession>
<feature type="region of interest" description="Disordered" evidence="1">
    <location>
        <begin position="457"/>
        <end position="523"/>
    </location>
</feature>
<feature type="region of interest" description="Disordered" evidence="1">
    <location>
        <begin position="271"/>
        <end position="313"/>
    </location>
</feature>
<protein>
    <submittedName>
        <fullName evidence="4">Peptidase</fullName>
    </submittedName>
</protein>
<keyword evidence="3" id="KW-0732">Signal</keyword>
<feature type="compositionally biased region" description="Low complexity" evidence="1">
    <location>
        <begin position="494"/>
        <end position="506"/>
    </location>
</feature>
<dbReference type="Proteomes" id="UP000244201">
    <property type="component" value="Chromosome"/>
</dbReference>
<evidence type="ECO:0000256" key="3">
    <source>
        <dbReference type="SAM" id="SignalP"/>
    </source>
</evidence>
<name>A0A2R4TER0_9ACTN</name>
<proteinExistence type="predicted"/>